<proteinExistence type="predicted"/>
<dbReference type="GeneID" id="140013546"/>
<dbReference type="SUPFAM" id="SSF54160">
    <property type="entry name" value="Chromo domain-like"/>
    <property type="match status" value="1"/>
</dbReference>
<protein>
    <recommendedName>
        <fullName evidence="1">Chromo domain-containing protein</fullName>
    </recommendedName>
</protein>
<dbReference type="InterPro" id="IPR016197">
    <property type="entry name" value="Chromo-like_dom_sf"/>
</dbReference>
<dbReference type="PANTHER" id="PTHR46148:SF52">
    <property type="entry name" value="OS04G0603800 PROTEIN"/>
    <property type="match status" value="1"/>
</dbReference>
<accession>A0ABM4VHE7</accession>
<dbReference type="InterPro" id="IPR000953">
    <property type="entry name" value="Chromo/chromo_shadow_dom"/>
</dbReference>
<dbReference type="RefSeq" id="XP_071918958.1">
    <property type="nucleotide sequence ID" value="XM_072062857.1"/>
</dbReference>
<dbReference type="Pfam" id="PF24626">
    <property type="entry name" value="SH3_Tf2-1"/>
    <property type="match status" value="1"/>
</dbReference>
<evidence type="ECO:0000313" key="2">
    <source>
        <dbReference type="Proteomes" id="UP001652660"/>
    </source>
</evidence>
<gene>
    <name evidence="3" type="primary">LOC140013546</name>
</gene>
<feature type="domain" description="Chromo" evidence="1">
    <location>
        <begin position="95"/>
        <end position="145"/>
    </location>
</feature>
<dbReference type="Gene3D" id="2.40.50.40">
    <property type="match status" value="1"/>
</dbReference>
<dbReference type="PROSITE" id="PS50013">
    <property type="entry name" value="CHROMO_2"/>
    <property type="match status" value="1"/>
</dbReference>
<evidence type="ECO:0000313" key="3">
    <source>
        <dbReference type="RefSeq" id="XP_071918958.1"/>
    </source>
</evidence>
<reference evidence="3" key="1">
    <citation type="submission" date="2025-08" db="UniProtKB">
        <authorList>
            <consortium name="RefSeq"/>
        </authorList>
    </citation>
    <scope>IDENTIFICATION</scope>
    <source>
        <tissue evidence="3">Leaves</tissue>
    </source>
</reference>
<keyword evidence="2" id="KW-1185">Reference proteome</keyword>
<name>A0ABM4VHE7_COFAR</name>
<dbReference type="Proteomes" id="UP001652660">
    <property type="component" value="Chromosome 8c"/>
</dbReference>
<dbReference type="InterPro" id="IPR023780">
    <property type="entry name" value="Chromo_domain"/>
</dbReference>
<organism evidence="2 3">
    <name type="scientific">Coffea arabica</name>
    <name type="common">Arabian coffee</name>
    <dbReference type="NCBI Taxonomy" id="13443"/>
    <lineage>
        <taxon>Eukaryota</taxon>
        <taxon>Viridiplantae</taxon>
        <taxon>Streptophyta</taxon>
        <taxon>Embryophyta</taxon>
        <taxon>Tracheophyta</taxon>
        <taxon>Spermatophyta</taxon>
        <taxon>Magnoliopsida</taxon>
        <taxon>eudicotyledons</taxon>
        <taxon>Gunneridae</taxon>
        <taxon>Pentapetalae</taxon>
        <taxon>asterids</taxon>
        <taxon>lamiids</taxon>
        <taxon>Gentianales</taxon>
        <taxon>Rubiaceae</taxon>
        <taxon>Ixoroideae</taxon>
        <taxon>Gardenieae complex</taxon>
        <taxon>Bertiereae - Coffeeae clade</taxon>
        <taxon>Coffeeae</taxon>
        <taxon>Coffea</taxon>
    </lineage>
</organism>
<evidence type="ECO:0000259" key="1">
    <source>
        <dbReference type="PROSITE" id="PS50013"/>
    </source>
</evidence>
<dbReference type="PANTHER" id="PTHR46148">
    <property type="entry name" value="CHROMO DOMAIN-CONTAINING PROTEIN"/>
    <property type="match status" value="1"/>
</dbReference>
<dbReference type="InterPro" id="IPR056924">
    <property type="entry name" value="SH3_Tf2-1"/>
</dbReference>
<dbReference type="Pfam" id="PF00385">
    <property type="entry name" value="Chromo"/>
    <property type="match status" value="1"/>
</dbReference>
<sequence length="145" mass="17029">MAQERSRISGCIKEHLAKTQQRMKHYADQHRTERSFSEGDWVEEKVGAVAYRLKLPADAKIHHVFHVSLLKKKLGSLQCSSLKLPELDECDQCPLKPETILKRRVIMRGERPVIQFLIKWNHLGYDETSWEDKTFIENQFPELQT</sequence>